<name>A0A3N1XXR4_9FIRM</name>
<dbReference type="Gene3D" id="2.60.200.40">
    <property type="match status" value="1"/>
</dbReference>
<keyword evidence="7" id="KW-0443">Lipid metabolism</keyword>
<dbReference type="PANTHER" id="PTHR12358:SF54">
    <property type="entry name" value="SPHINGOSINE KINASE RELATED PROTEIN"/>
    <property type="match status" value="1"/>
</dbReference>
<evidence type="ECO:0000256" key="6">
    <source>
        <dbReference type="ARBA" id="ARBA00022840"/>
    </source>
</evidence>
<evidence type="ECO:0000256" key="3">
    <source>
        <dbReference type="ARBA" id="ARBA00022679"/>
    </source>
</evidence>
<dbReference type="InterPro" id="IPR005218">
    <property type="entry name" value="Diacylglycerol/lipid_kinase"/>
</dbReference>
<dbReference type="AlphaFoldDB" id="A0A3N1XXR4"/>
<evidence type="ECO:0000256" key="5">
    <source>
        <dbReference type="ARBA" id="ARBA00022777"/>
    </source>
</evidence>
<dbReference type="PANTHER" id="PTHR12358">
    <property type="entry name" value="SPHINGOSINE KINASE"/>
    <property type="match status" value="1"/>
</dbReference>
<evidence type="ECO:0000256" key="2">
    <source>
        <dbReference type="ARBA" id="ARBA00005983"/>
    </source>
</evidence>
<dbReference type="Pfam" id="PF19279">
    <property type="entry name" value="YegS_C"/>
    <property type="match status" value="1"/>
</dbReference>
<keyword evidence="3" id="KW-0808">Transferase</keyword>
<dbReference type="GO" id="GO:0008654">
    <property type="term" value="P:phospholipid biosynthetic process"/>
    <property type="evidence" value="ECO:0007669"/>
    <property type="project" value="UniProtKB-KW"/>
</dbReference>
<keyword evidence="5 10" id="KW-0418">Kinase</keyword>
<organism evidence="10 11">
    <name type="scientific">Mobilisporobacter senegalensis</name>
    <dbReference type="NCBI Taxonomy" id="1329262"/>
    <lineage>
        <taxon>Bacteria</taxon>
        <taxon>Bacillati</taxon>
        <taxon>Bacillota</taxon>
        <taxon>Clostridia</taxon>
        <taxon>Lachnospirales</taxon>
        <taxon>Lachnospiraceae</taxon>
        <taxon>Mobilisporobacter</taxon>
    </lineage>
</organism>
<keyword evidence="7" id="KW-0594">Phospholipid biosynthesis</keyword>
<evidence type="ECO:0000256" key="7">
    <source>
        <dbReference type="ARBA" id="ARBA00023209"/>
    </source>
</evidence>
<dbReference type="InterPro" id="IPR050187">
    <property type="entry name" value="Lipid_Phosphate_FormReg"/>
</dbReference>
<dbReference type="SMART" id="SM00046">
    <property type="entry name" value="DAGKc"/>
    <property type="match status" value="1"/>
</dbReference>
<comment type="similarity">
    <text evidence="2">Belongs to the diacylglycerol/lipid kinase family.</text>
</comment>
<keyword evidence="6" id="KW-0067">ATP-binding</keyword>
<comment type="cofactor">
    <cofactor evidence="1">
        <name>Mg(2+)</name>
        <dbReference type="ChEBI" id="CHEBI:18420"/>
    </cofactor>
</comment>
<dbReference type="EMBL" id="RJVG01000001">
    <property type="protein sequence ID" value="ROR31385.1"/>
    <property type="molecule type" value="Genomic_DNA"/>
</dbReference>
<dbReference type="Proteomes" id="UP000273083">
    <property type="component" value="Unassembled WGS sequence"/>
</dbReference>
<dbReference type="NCBIfam" id="TIGR00147">
    <property type="entry name" value="YegS/Rv2252/BmrU family lipid kinase"/>
    <property type="match status" value="1"/>
</dbReference>
<comment type="caution">
    <text evidence="10">The sequence shown here is derived from an EMBL/GenBank/DDBJ whole genome shotgun (WGS) entry which is preliminary data.</text>
</comment>
<evidence type="ECO:0000313" key="11">
    <source>
        <dbReference type="Proteomes" id="UP000273083"/>
    </source>
</evidence>
<evidence type="ECO:0000256" key="4">
    <source>
        <dbReference type="ARBA" id="ARBA00022741"/>
    </source>
</evidence>
<sequence length="307" mass="34555">MYHFIINPKSRTGNGLKVWHIVQAGLDEKKVHYAFHFTHYEYHATKLATQICNTYKGIKNIIVLGGDGTMNEVINGIDNYNEVILGYIPSGSSNDLARGLKISNDPLIALDRILTGKHFEYVDHGIIQTPSQTKLRKFAVSMGIGFDASVCFEALNSNIKIILNKLRLGKLTYPVIAIKNLVKHTPSDIHIIVDGIENYHFKKVFFIASMIQKCEGGGLIMTPNASYQDQKLSVCVIYDIPKIKALVLLPSLFIGKQHLFKGVKIFDAKTIEIKADKKMYVHTDGEYYGIHDHIVATCTKDQIRMFL</sequence>
<dbReference type="InterPro" id="IPR001206">
    <property type="entry name" value="Diacylglycerol_kinase_cat_dom"/>
</dbReference>
<evidence type="ECO:0000256" key="1">
    <source>
        <dbReference type="ARBA" id="ARBA00001946"/>
    </source>
</evidence>
<gene>
    <name evidence="10" type="ORF">EDD66_1011</name>
</gene>
<protein>
    <submittedName>
        <fullName evidence="10">YegS/Rv2252/BmrU family lipid kinase</fullName>
    </submittedName>
</protein>
<dbReference type="PROSITE" id="PS50146">
    <property type="entry name" value="DAGK"/>
    <property type="match status" value="1"/>
</dbReference>
<dbReference type="InterPro" id="IPR016064">
    <property type="entry name" value="NAD/diacylglycerol_kinase_sf"/>
</dbReference>
<evidence type="ECO:0000259" key="9">
    <source>
        <dbReference type="PROSITE" id="PS50146"/>
    </source>
</evidence>
<dbReference type="Pfam" id="PF00781">
    <property type="entry name" value="DAGK_cat"/>
    <property type="match status" value="1"/>
</dbReference>
<proteinExistence type="inferred from homology"/>
<keyword evidence="7" id="KW-0444">Lipid biosynthesis</keyword>
<reference evidence="10 11" key="1">
    <citation type="submission" date="2018-11" db="EMBL/GenBank/DDBJ databases">
        <title>Genomic Encyclopedia of Type Strains, Phase IV (KMG-IV): sequencing the most valuable type-strain genomes for metagenomic binning, comparative biology and taxonomic classification.</title>
        <authorList>
            <person name="Goeker M."/>
        </authorList>
    </citation>
    <scope>NUCLEOTIDE SEQUENCE [LARGE SCALE GENOMIC DNA]</scope>
    <source>
        <strain evidence="10 11">DSM 26537</strain>
    </source>
</reference>
<dbReference type="RefSeq" id="WP_123607494.1">
    <property type="nucleotide sequence ID" value="NZ_RJVG01000001.1"/>
</dbReference>
<evidence type="ECO:0000313" key="10">
    <source>
        <dbReference type="EMBL" id="ROR31385.1"/>
    </source>
</evidence>
<dbReference type="SUPFAM" id="SSF111331">
    <property type="entry name" value="NAD kinase/diacylglycerol kinase-like"/>
    <property type="match status" value="1"/>
</dbReference>
<keyword evidence="8" id="KW-1208">Phospholipid metabolism</keyword>
<accession>A0A3N1XXR4</accession>
<feature type="domain" description="DAGKc" evidence="9">
    <location>
        <begin position="1"/>
        <end position="131"/>
    </location>
</feature>
<dbReference type="Gene3D" id="3.40.50.10330">
    <property type="entry name" value="Probable inorganic polyphosphate/atp-NAD kinase, domain 1"/>
    <property type="match status" value="1"/>
</dbReference>
<dbReference type="InterPro" id="IPR017438">
    <property type="entry name" value="ATP-NAD_kinase_N"/>
</dbReference>
<evidence type="ECO:0000256" key="8">
    <source>
        <dbReference type="ARBA" id="ARBA00023264"/>
    </source>
</evidence>
<keyword evidence="4" id="KW-0547">Nucleotide-binding</keyword>
<dbReference type="GO" id="GO:0005524">
    <property type="term" value="F:ATP binding"/>
    <property type="evidence" value="ECO:0007669"/>
    <property type="project" value="UniProtKB-KW"/>
</dbReference>
<dbReference type="GO" id="GO:0016301">
    <property type="term" value="F:kinase activity"/>
    <property type="evidence" value="ECO:0007669"/>
    <property type="project" value="UniProtKB-KW"/>
</dbReference>
<dbReference type="OrthoDB" id="9786026at2"/>
<dbReference type="InterPro" id="IPR045540">
    <property type="entry name" value="YegS/DAGK_C"/>
</dbReference>
<keyword evidence="11" id="KW-1185">Reference proteome</keyword>